<dbReference type="Gene3D" id="1.20.5.190">
    <property type="match status" value="1"/>
</dbReference>
<dbReference type="RefSeq" id="WP_204729254.1">
    <property type="nucleotide sequence ID" value="NZ_JAFBDK010000007.1"/>
</dbReference>
<sequence length="156" mass="18254">MENEMLNILKDMQRDITGLKDGMAGMQQDISGLKDGLTGMQNEIKGIHEEINGIHRETNVLYGEMSGINVELKAIKSDLHEQKQELSSFKQQTNTRFDKIDLQLDRMENENQHAILSMLKIQAEKHEKRDQEFDYPLHKHIELDKDFRIFKRQSQS</sequence>
<name>A0ABW5ZGV1_9BACL</name>
<proteinExistence type="predicted"/>
<evidence type="ECO:0000313" key="3">
    <source>
        <dbReference type="Proteomes" id="UP001597561"/>
    </source>
</evidence>
<evidence type="ECO:0000256" key="1">
    <source>
        <dbReference type="SAM" id="Coils"/>
    </source>
</evidence>
<dbReference type="Gene3D" id="1.20.58.130">
    <property type="match status" value="1"/>
</dbReference>
<gene>
    <name evidence="2" type="ORF">ACFS5P_02295</name>
</gene>
<organism evidence="2 3">
    <name type="scientific">Jeotgalibacillus terrae</name>
    <dbReference type="NCBI Taxonomy" id="587735"/>
    <lineage>
        <taxon>Bacteria</taxon>
        <taxon>Bacillati</taxon>
        <taxon>Bacillota</taxon>
        <taxon>Bacilli</taxon>
        <taxon>Bacillales</taxon>
        <taxon>Caryophanaceae</taxon>
        <taxon>Jeotgalibacillus</taxon>
    </lineage>
</organism>
<keyword evidence="1" id="KW-0175">Coiled coil</keyword>
<evidence type="ECO:0000313" key="2">
    <source>
        <dbReference type="EMBL" id="MFD2910697.1"/>
    </source>
</evidence>
<dbReference type="EMBL" id="JBHUPG010000003">
    <property type="protein sequence ID" value="MFD2910697.1"/>
    <property type="molecule type" value="Genomic_DNA"/>
</dbReference>
<keyword evidence="3" id="KW-1185">Reference proteome</keyword>
<protein>
    <recommendedName>
        <fullName evidence="4">t-SNARE coiled-coil homology domain-containing protein</fullName>
    </recommendedName>
</protein>
<reference evidence="3" key="1">
    <citation type="journal article" date="2019" name="Int. J. Syst. Evol. Microbiol.">
        <title>The Global Catalogue of Microorganisms (GCM) 10K type strain sequencing project: providing services to taxonomists for standard genome sequencing and annotation.</title>
        <authorList>
            <consortium name="The Broad Institute Genomics Platform"/>
            <consortium name="The Broad Institute Genome Sequencing Center for Infectious Disease"/>
            <person name="Wu L."/>
            <person name="Ma J."/>
        </authorList>
    </citation>
    <scope>NUCLEOTIDE SEQUENCE [LARGE SCALE GENOMIC DNA]</scope>
    <source>
        <strain evidence="3">KCTC 13528</strain>
    </source>
</reference>
<feature type="coiled-coil region" evidence="1">
    <location>
        <begin position="72"/>
        <end position="124"/>
    </location>
</feature>
<accession>A0ABW5ZGV1</accession>
<evidence type="ECO:0008006" key="4">
    <source>
        <dbReference type="Google" id="ProtNLM"/>
    </source>
</evidence>
<dbReference type="Proteomes" id="UP001597561">
    <property type="component" value="Unassembled WGS sequence"/>
</dbReference>
<comment type="caution">
    <text evidence="2">The sequence shown here is derived from an EMBL/GenBank/DDBJ whole genome shotgun (WGS) entry which is preliminary data.</text>
</comment>